<dbReference type="GO" id="GO:0032025">
    <property type="term" value="P:response to cobalt ion"/>
    <property type="evidence" value="ECO:0007669"/>
    <property type="project" value="TreeGrafter"/>
</dbReference>
<keyword evidence="5" id="KW-1003">Cell membrane</keyword>
<dbReference type="GO" id="GO:0010045">
    <property type="term" value="P:response to nickel cation"/>
    <property type="evidence" value="ECO:0007669"/>
    <property type="project" value="TreeGrafter"/>
</dbReference>
<protein>
    <recommendedName>
        <fullName evidence="13">Nickel/cobalt efflux system</fullName>
    </recommendedName>
</protein>
<evidence type="ECO:0000256" key="5">
    <source>
        <dbReference type="ARBA" id="ARBA00022475"/>
    </source>
</evidence>
<evidence type="ECO:0000256" key="8">
    <source>
        <dbReference type="ARBA" id="ARBA00022989"/>
    </source>
</evidence>
<dbReference type="GO" id="GO:0006824">
    <property type="term" value="P:cobalt ion transport"/>
    <property type="evidence" value="ECO:0007669"/>
    <property type="project" value="UniProtKB-KW"/>
</dbReference>
<gene>
    <name evidence="14" type="ORF">DPV95_00740</name>
</gene>
<keyword evidence="7 13" id="KW-0812">Transmembrane</keyword>
<dbReference type="Proteomes" id="UP000253823">
    <property type="component" value="Unassembled WGS sequence"/>
</dbReference>
<dbReference type="InterPro" id="IPR011541">
    <property type="entry name" value="Ni/Co_transpt_high_affinity"/>
</dbReference>
<evidence type="ECO:0000256" key="10">
    <source>
        <dbReference type="ARBA" id="ARBA00023112"/>
    </source>
</evidence>
<dbReference type="GO" id="GO:0046583">
    <property type="term" value="F:monoatomic cation efflux transmembrane transporter activity"/>
    <property type="evidence" value="ECO:0007669"/>
    <property type="project" value="TreeGrafter"/>
</dbReference>
<evidence type="ECO:0000313" key="15">
    <source>
        <dbReference type="Proteomes" id="UP000253823"/>
    </source>
</evidence>
<evidence type="ECO:0000256" key="3">
    <source>
        <dbReference type="ARBA" id="ARBA00022426"/>
    </source>
</evidence>
<evidence type="ECO:0000256" key="7">
    <source>
        <dbReference type="ARBA" id="ARBA00022692"/>
    </source>
</evidence>
<sequence>MKLKLTALFIGLLAIIFALLPWLFVQVADWQKAFNQLISENLHQIQAHSSTARLWLIFAAFSYGVLHALGPGHGKFIIASYLSTHESQLKTSVRLSLLSSLMQGFVAVAATSIVVVILNLSSKYFKLSQLWLERSALILLVLLGIYWIAQGLKGLKKKQSFRITSIQSLPKQIGTASPFRYEQGKVSQTQCSCGHQHLPNHQQLKQSGDLKSQLLVILTIGMRPCSGAIFVLFLAYMLDLYWWGILATFAMSLGTGLMLSLFAALVRYARNVAIRLGHWYGLAGSNQKGEEAMIKCIAGAIMIFFALSLLYSTMEAVTGGAALFGG</sequence>
<keyword evidence="12" id="KW-0170">Cobalt</keyword>
<dbReference type="GO" id="GO:0005886">
    <property type="term" value="C:plasma membrane"/>
    <property type="evidence" value="ECO:0007669"/>
    <property type="project" value="UniProtKB-SubCell"/>
</dbReference>
<dbReference type="EMBL" id="QEPT01000001">
    <property type="protein sequence ID" value="RDE85356.1"/>
    <property type="molecule type" value="Genomic_DNA"/>
</dbReference>
<evidence type="ECO:0000313" key="14">
    <source>
        <dbReference type="EMBL" id="RDE85356.1"/>
    </source>
</evidence>
<comment type="caution">
    <text evidence="14">The sequence shown here is derived from an EMBL/GenBank/DDBJ whole genome shotgun (WGS) entry which is preliminary data.</text>
</comment>
<evidence type="ECO:0000256" key="13">
    <source>
        <dbReference type="RuleBase" id="RU362101"/>
    </source>
</evidence>
<feature type="transmembrane region" description="Helical" evidence="13">
    <location>
        <begin position="130"/>
        <end position="149"/>
    </location>
</feature>
<dbReference type="PANTHER" id="PTHR40659:SF1">
    <property type="entry name" value="NICKEL_COBALT EFFLUX SYSTEM RCNA"/>
    <property type="match status" value="1"/>
</dbReference>
<feature type="transmembrane region" description="Helical" evidence="13">
    <location>
        <begin position="95"/>
        <end position="118"/>
    </location>
</feature>
<evidence type="ECO:0000256" key="9">
    <source>
        <dbReference type="ARBA" id="ARBA00023065"/>
    </source>
</evidence>
<dbReference type="GO" id="GO:0015099">
    <property type="term" value="F:nickel cation transmembrane transporter activity"/>
    <property type="evidence" value="ECO:0007669"/>
    <property type="project" value="UniProtKB-UniRule"/>
</dbReference>
<dbReference type="InterPro" id="IPR051224">
    <property type="entry name" value="NiCoT_RcnA"/>
</dbReference>
<dbReference type="Pfam" id="PF03824">
    <property type="entry name" value="NicO"/>
    <property type="match status" value="1"/>
</dbReference>
<accession>A0AAQ0H1F0</accession>
<feature type="transmembrane region" description="Helical" evidence="13">
    <location>
        <begin position="292"/>
        <end position="311"/>
    </location>
</feature>
<comment type="subcellular location">
    <subcellularLocation>
        <location evidence="2 13">Cell membrane</location>
        <topology evidence="2 13">Multi-pass membrane protein</topology>
    </subcellularLocation>
</comment>
<keyword evidence="9" id="KW-0406">Ion transport</keyword>
<keyword evidence="10" id="KW-0921">Nickel transport</keyword>
<keyword evidence="4 13" id="KW-0813">Transport</keyword>
<proteinExistence type="inferred from homology"/>
<evidence type="ECO:0000256" key="1">
    <source>
        <dbReference type="ARBA" id="ARBA00002510"/>
    </source>
</evidence>
<evidence type="ECO:0000256" key="12">
    <source>
        <dbReference type="ARBA" id="ARBA00023285"/>
    </source>
</evidence>
<organism evidence="14 15">
    <name type="scientific">Haemophilus parainfluenzae</name>
    <dbReference type="NCBI Taxonomy" id="729"/>
    <lineage>
        <taxon>Bacteria</taxon>
        <taxon>Pseudomonadati</taxon>
        <taxon>Pseudomonadota</taxon>
        <taxon>Gammaproteobacteria</taxon>
        <taxon>Pasteurellales</taxon>
        <taxon>Pasteurellaceae</taxon>
        <taxon>Haemophilus</taxon>
    </lineage>
</organism>
<dbReference type="AlphaFoldDB" id="A0AAQ0H1F0"/>
<keyword evidence="6" id="KW-0533">Nickel</keyword>
<keyword evidence="3" id="KW-0171">Cobalt transport</keyword>
<feature type="transmembrane region" description="Helical" evidence="13">
    <location>
        <begin position="214"/>
        <end position="236"/>
    </location>
</feature>
<name>A0AAQ0H1F0_HAEPA</name>
<dbReference type="RefSeq" id="WP_111406446.1">
    <property type="nucleotide sequence ID" value="NZ_QEPT01000001.1"/>
</dbReference>
<evidence type="ECO:0000256" key="11">
    <source>
        <dbReference type="ARBA" id="ARBA00023136"/>
    </source>
</evidence>
<comment type="similarity">
    <text evidence="13">Belongs to the NiCoT transporter (TC 2.A.52) family.</text>
</comment>
<reference evidence="14 15" key="1">
    <citation type="submission" date="2018-05" db="EMBL/GenBank/DDBJ databases">
        <title>Draft Genome Sequences for a Diverse set of 7 Haemophilus Species.</title>
        <authorList>
            <person name="Nichols M."/>
            <person name="Topaz N."/>
            <person name="Wang X."/>
            <person name="Wang X."/>
            <person name="Boxrud D."/>
        </authorList>
    </citation>
    <scope>NUCLEOTIDE SEQUENCE [LARGE SCALE GENOMIC DNA]</scope>
    <source>
        <strain evidence="14 15">C2006002596</strain>
    </source>
</reference>
<evidence type="ECO:0000256" key="2">
    <source>
        <dbReference type="ARBA" id="ARBA00004651"/>
    </source>
</evidence>
<keyword evidence="11 13" id="KW-0472">Membrane</keyword>
<feature type="transmembrane region" description="Helical" evidence="13">
    <location>
        <begin position="52"/>
        <end position="74"/>
    </location>
</feature>
<evidence type="ECO:0000256" key="6">
    <source>
        <dbReference type="ARBA" id="ARBA00022596"/>
    </source>
</evidence>
<keyword evidence="8 13" id="KW-1133">Transmembrane helix</keyword>
<feature type="transmembrane region" description="Helical" evidence="13">
    <location>
        <begin position="242"/>
        <end position="266"/>
    </location>
</feature>
<comment type="function">
    <text evidence="1">Efflux system for nickel and cobalt.</text>
</comment>
<dbReference type="PANTHER" id="PTHR40659">
    <property type="entry name" value="NICKEL/COBALT EFFLUX SYSTEM RCNA"/>
    <property type="match status" value="1"/>
</dbReference>
<evidence type="ECO:0000256" key="4">
    <source>
        <dbReference type="ARBA" id="ARBA00022448"/>
    </source>
</evidence>